<dbReference type="InterPro" id="IPR057373">
    <property type="entry name" value="ZNFX1"/>
</dbReference>
<dbReference type="eggNOG" id="KOG1807">
    <property type="taxonomic scope" value="Eukaryota"/>
</dbReference>
<dbReference type="Pfam" id="PF13086">
    <property type="entry name" value="AAA_11"/>
    <property type="match status" value="1"/>
</dbReference>
<keyword evidence="1 6" id="KW-0067">ATP-binding</keyword>
<dbReference type="GO" id="GO:0031380">
    <property type="term" value="C:nuclear RNA-directed RNA polymerase complex"/>
    <property type="evidence" value="ECO:0007669"/>
    <property type="project" value="TreeGrafter"/>
</dbReference>
<evidence type="ECO:0000313" key="6">
    <source>
        <dbReference type="EMBL" id="EGS23703.1"/>
    </source>
</evidence>
<dbReference type="InterPro" id="IPR041677">
    <property type="entry name" value="DNA2/NAM7_AAA_11"/>
</dbReference>
<feature type="region of interest" description="Disordered" evidence="2">
    <location>
        <begin position="1116"/>
        <end position="1135"/>
    </location>
</feature>
<feature type="compositionally biased region" description="Low complexity" evidence="2">
    <location>
        <begin position="1091"/>
        <end position="1109"/>
    </location>
</feature>
<dbReference type="KEGG" id="cthr:CTHT_0004020"/>
<feature type="domain" description="DNA2/NAM7 helicase helicase" evidence="3">
    <location>
        <begin position="264"/>
        <end position="645"/>
    </location>
</feature>
<sequence length="1180" mass="132351">MAGQSDFEIVRDHIYFTPSGPESWHTKPEFPSAEEILARESGRESLPENHVDTPWPSKEDYLKAQYEILRHEAVEGLRYSVATYAAQCRRSRRGVMEDNDTCIYTRIPWLQSKRLLPGTVVALSPSTDNFQTICKIATVAQRRYKDALDQDPPLVDLLWVNPQDAVLDPDLEMVMIESRNGYYEAARHSLVGLQHAARCDSPLDKYLIGACKNDGFPEFMAGNTFMDLSSLVHRPPEEESTIIDDLRTYDISRGQPNLGDITSLDESQLRGLFHIISKELAIVQGPPGTGKTFTSVEAIKVLVANRRRTRASPIIVAAQTNHALDQILIHCIAAGTKVLRVGSRTQNELVKERTIWELRQKTDIQAEQKVRSIDRELHANEARIRALVHKLFGEGLLNPDDLVEAGIISQEQKDSLQDDSYETEATLDERGPFALWLGDSLIPAEAIRDSHITQKEFDETDERARKELLGFECEEEDLENIGDADDEEWQLRGTWIPIQHVWSARAPDNLGSTRRAVEKALRDNQNLYEIKPKLRGAVYRYFQAKLLESKTPEFSRLLAERDALCKERKQWKFLGNVELVRNGKFDIIGCTTTGLTKYRGFLAATKPTIMLIEEAAETREANIVSALYPSIQQLILVGDHKQLAPKCDIIYLSEWPYNINVSLFQRMVDLNMHFEMLNQQRRMKPELRCIVNPFYETLRDHPSVLSPKNRPDVPGMGGRNCWWFTHNWPEDTNPDFSKFNNWEAEMIAKFFAYLVYNGTSPEKITILSFYKGQRKTLVKQLRNHPGLAGIPKFNVCTVDAYQGEENDIILLSIVRSPRDNRYCMGFVEDAHRAVVSISRARRGFYIFGNIENALHASTGSRELWGKIYEGFLDQGCADTGRGIPLVCEKHRREIWIKDIDDWVGNAGGERQAARRSCLPATGVNPPPGIKPAPTNTAVLPTVNWPSSRGNEANNQLNSYRDTTSLIATRAASTASRRVSFQTNMESDNKNETVAPTIARQPVDGSLFFNVSQRTTVQDGQRVNHGHRFAGSVQRGSNQRTTTRDDMAWSSVASSTSSPIHAGDFPPLASSAPQGTNKKGSASSKRSKTSKRSNGQGNTNQQQSATPTTATSSLLDEPLIPLSGSSSNGSVPAGLRGMSQLSLEPLIPSSRGITGDGNTNTNLSSTTQWKQPDEEEWLIDL</sequence>
<dbReference type="HOGENOM" id="CLU_001066_1_0_1"/>
<name>G0RZS5_CHATD</name>
<dbReference type="InterPro" id="IPR045055">
    <property type="entry name" value="DNA2/NAM7-like"/>
</dbReference>
<organism evidence="7">
    <name type="scientific">Chaetomium thermophilum (strain DSM 1495 / CBS 144.50 / IMI 039719)</name>
    <name type="common">Thermochaetoides thermophila</name>
    <dbReference type="NCBI Taxonomy" id="759272"/>
    <lineage>
        <taxon>Eukaryota</taxon>
        <taxon>Fungi</taxon>
        <taxon>Dikarya</taxon>
        <taxon>Ascomycota</taxon>
        <taxon>Pezizomycotina</taxon>
        <taxon>Sordariomycetes</taxon>
        <taxon>Sordariomycetidae</taxon>
        <taxon>Sordariales</taxon>
        <taxon>Chaetomiaceae</taxon>
        <taxon>Thermochaetoides</taxon>
    </lineage>
</organism>
<dbReference type="STRING" id="759272.G0RZS5"/>
<evidence type="ECO:0000259" key="5">
    <source>
        <dbReference type="Pfam" id="PF25396"/>
    </source>
</evidence>
<keyword evidence="1 6" id="KW-0347">Helicase</keyword>
<dbReference type="Proteomes" id="UP000008066">
    <property type="component" value="Unassembled WGS sequence"/>
</dbReference>
<feature type="region of interest" description="Disordered" evidence="2">
    <location>
        <begin position="1017"/>
        <end position="1109"/>
    </location>
</feature>
<dbReference type="EMBL" id="GL988032">
    <property type="protein sequence ID" value="EGS23703.1"/>
    <property type="molecule type" value="Genomic_DNA"/>
</dbReference>
<evidence type="ECO:0000256" key="2">
    <source>
        <dbReference type="SAM" id="MobiDB-lite"/>
    </source>
</evidence>
<feature type="compositionally biased region" description="Polar residues" evidence="2">
    <location>
        <begin position="1155"/>
        <end position="1169"/>
    </location>
</feature>
<dbReference type="SUPFAM" id="SSF52540">
    <property type="entry name" value="P-loop containing nucleoside triphosphate hydrolases"/>
    <property type="match status" value="1"/>
</dbReference>
<feature type="region of interest" description="Disordered" evidence="2">
    <location>
        <begin position="1145"/>
        <end position="1180"/>
    </location>
</feature>
<dbReference type="InterPro" id="IPR047187">
    <property type="entry name" value="SF1_C_Upf1"/>
</dbReference>
<dbReference type="GO" id="GO:0004386">
    <property type="term" value="F:helicase activity"/>
    <property type="evidence" value="ECO:0007669"/>
    <property type="project" value="UniProtKB-KW"/>
</dbReference>
<keyword evidence="7" id="KW-1185">Reference proteome</keyword>
<accession>G0RZS5</accession>
<evidence type="ECO:0000256" key="1">
    <source>
        <dbReference type="ARBA" id="ARBA00022806"/>
    </source>
</evidence>
<dbReference type="Pfam" id="PF13087">
    <property type="entry name" value="AAA_12"/>
    <property type="match status" value="1"/>
</dbReference>
<dbReference type="GeneID" id="18254440"/>
<proteinExistence type="predicted"/>
<dbReference type="OrthoDB" id="409395at2759"/>
<evidence type="ECO:0000259" key="3">
    <source>
        <dbReference type="Pfam" id="PF13086"/>
    </source>
</evidence>
<dbReference type="GO" id="GO:0031048">
    <property type="term" value="P:regulatory ncRNA-mediated heterochromatin formation"/>
    <property type="evidence" value="ECO:0007669"/>
    <property type="project" value="TreeGrafter"/>
</dbReference>
<reference evidence="6 7" key="1">
    <citation type="journal article" date="2011" name="Cell">
        <title>Insight into structure and assembly of the nuclear pore complex by utilizing the genome of a eukaryotic thermophile.</title>
        <authorList>
            <person name="Amlacher S."/>
            <person name="Sarges P."/>
            <person name="Flemming D."/>
            <person name="van Noort V."/>
            <person name="Kunze R."/>
            <person name="Devos D.P."/>
            <person name="Arumugam M."/>
            <person name="Bork P."/>
            <person name="Hurt E."/>
        </authorList>
    </citation>
    <scope>NUCLEOTIDE SEQUENCE [LARGE SCALE GENOMIC DNA]</scope>
    <source>
        <strain evidence="7">DSM 1495 / CBS 144.50 / IMI 039719</strain>
    </source>
</reference>
<dbReference type="Gene3D" id="3.40.50.300">
    <property type="entry name" value="P-loop containing nucleotide triphosphate hydrolases"/>
    <property type="match status" value="3"/>
</dbReference>
<dbReference type="InterPro" id="IPR027417">
    <property type="entry name" value="P-loop_NTPase"/>
</dbReference>
<keyword evidence="1 6" id="KW-0378">Hydrolase</keyword>
<feature type="domain" description="DNA2/NAM7 helicase-like C-terminal" evidence="4">
    <location>
        <begin position="660"/>
        <end position="850"/>
    </location>
</feature>
<dbReference type="PANTHER" id="PTHR10887:SF341">
    <property type="entry name" value="NFX1-TYPE ZINC FINGER-CONTAINING PROTEIN 1"/>
    <property type="match status" value="1"/>
</dbReference>
<evidence type="ECO:0000313" key="7">
    <source>
        <dbReference type="Proteomes" id="UP000008066"/>
    </source>
</evidence>
<gene>
    <name evidence="6" type="ORF">CTHT_0004020</name>
</gene>
<keyword evidence="1 6" id="KW-0547">Nucleotide-binding</keyword>
<dbReference type="CDD" id="cd18808">
    <property type="entry name" value="SF1_C_Upf1"/>
    <property type="match status" value="1"/>
</dbReference>
<dbReference type="PANTHER" id="PTHR10887">
    <property type="entry name" value="DNA2/NAM7 HELICASE FAMILY"/>
    <property type="match status" value="1"/>
</dbReference>
<protein>
    <submittedName>
        <fullName evidence="6">Helicase-like protein</fullName>
    </submittedName>
</protein>
<feature type="domain" description="ZNFX1" evidence="5">
    <location>
        <begin position="98"/>
        <end position="179"/>
    </location>
</feature>
<dbReference type="InterPro" id="IPR041679">
    <property type="entry name" value="DNA2/NAM7-like_C"/>
</dbReference>
<dbReference type="Pfam" id="PF25396">
    <property type="entry name" value="ZNFX1"/>
    <property type="match status" value="1"/>
</dbReference>
<dbReference type="OMA" id="EWIMVEA"/>
<evidence type="ECO:0000259" key="4">
    <source>
        <dbReference type="Pfam" id="PF13087"/>
    </source>
</evidence>
<dbReference type="AlphaFoldDB" id="G0RZS5"/>
<dbReference type="RefSeq" id="XP_006690945.1">
    <property type="nucleotide sequence ID" value="XM_006690882.1"/>
</dbReference>